<dbReference type="STRING" id="77166.N6TSG6"/>
<evidence type="ECO:0000313" key="1">
    <source>
        <dbReference type="EMBL" id="ENN80988.1"/>
    </source>
</evidence>
<reference evidence="1 3" key="1">
    <citation type="journal article" date="2013" name="Genome Biol.">
        <title>Draft genome of the mountain pine beetle, Dendroctonus ponderosae Hopkins, a major forest pest.</title>
        <authorList>
            <person name="Keeling C.I."/>
            <person name="Yuen M.M."/>
            <person name="Liao N.Y."/>
            <person name="Docking T.R."/>
            <person name="Chan S.K."/>
            <person name="Taylor G.A."/>
            <person name="Palmquist D.L."/>
            <person name="Jackman S.D."/>
            <person name="Nguyen A."/>
            <person name="Li M."/>
            <person name="Henderson H."/>
            <person name="Janes J.K."/>
            <person name="Zhao Y."/>
            <person name="Pandoh P."/>
            <person name="Moore R."/>
            <person name="Sperling F.A."/>
            <person name="Huber D.P."/>
            <person name="Birol I."/>
            <person name="Jones S.J."/>
            <person name="Bohlmann J."/>
        </authorList>
    </citation>
    <scope>NUCLEOTIDE SEQUENCE</scope>
</reference>
<feature type="non-terminal residue" evidence="1">
    <location>
        <position position="1"/>
    </location>
</feature>
<organism evidence="1">
    <name type="scientific">Dendroctonus ponderosae</name>
    <name type="common">Mountain pine beetle</name>
    <dbReference type="NCBI Taxonomy" id="77166"/>
    <lineage>
        <taxon>Eukaryota</taxon>
        <taxon>Metazoa</taxon>
        <taxon>Ecdysozoa</taxon>
        <taxon>Arthropoda</taxon>
        <taxon>Hexapoda</taxon>
        <taxon>Insecta</taxon>
        <taxon>Pterygota</taxon>
        <taxon>Neoptera</taxon>
        <taxon>Endopterygota</taxon>
        <taxon>Coleoptera</taxon>
        <taxon>Polyphaga</taxon>
        <taxon>Cucujiformia</taxon>
        <taxon>Curculionidae</taxon>
        <taxon>Scolytinae</taxon>
        <taxon>Dendroctonus</taxon>
    </lineage>
</organism>
<sequence length="104" mass="11052">MLFQVIFNKAGTFDQSYIPHAIAYSACLGEHRLRCQGLDNFVSTPPHNCTSNGEASGNSVNGQPIAVASSVMADDSHRVSSEGVVDSLEKLLLSVLAFLLVAIT</sequence>
<protein>
    <submittedName>
        <fullName evidence="1">Uncharacterized protein</fullName>
    </submittedName>
</protein>
<name>N6TSG6_DENPD</name>
<dbReference type="Proteomes" id="UP000030742">
    <property type="component" value="Unassembled WGS sequence"/>
</dbReference>
<proteinExistence type="predicted"/>
<dbReference type="AlphaFoldDB" id="N6TSG6"/>
<dbReference type="EMBL" id="KB740245">
    <property type="protein sequence ID" value="ENN80988.1"/>
    <property type="molecule type" value="Genomic_DNA"/>
</dbReference>
<evidence type="ECO:0000313" key="3">
    <source>
        <dbReference type="Proteomes" id="UP000030742"/>
    </source>
</evidence>
<evidence type="ECO:0000313" key="2">
    <source>
        <dbReference type="EMBL" id="ERL88896.1"/>
    </source>
</evidence>
<gene>
    <name evidence="2" type="ORF">D910_06277</name>
    <name evidence="1" type="ORF">YQE_02600</name>
</gene>
<dbReference type="EMBL" id="KB632109">
    <property type="protein sequence ID" value="ERL88896.1"/>
    <property type="molecule type" value="Genomic_DNA"/>
</dbReference>
<dbReference type="HOGENOM" id="CLU_2252759_0_0_1"/>
<accession>N6TSG6</accession>